<comment type="caution">
    <text evidence="1">The sequence shown here is derived from an EMBL/GenBank/DDBJ whole genome shotgun (WGS) entry which is preliminary data.</text>
</comment>
<sequence>MDYINRATGATKEAIGHTIGNERMESEGHAQKAQAIGEQQIKSSEQSAEHTTEQAKAAMNQAGDKAKNLGGDIKERVGEACGSQQTASEGRAEQAEACAKDTVHGAQKDIHGNLK</sequence>
<organism evidence="1 2">
    <name type="scientific">Coemansia aciculifera</name>
    <dbReference type="NCBI Taxonomy" id="417176"/>
    <lineage>
        <taxon>Eukaryota</taxon>
        <taxon>Fungi</taxon>
        <taxon>Fungi incertae sedis</taxon>
        <taxon>Zoopagomycota</taxon>
        <taxon>Kickxellomycotina</taxon>
        <taxon>Kickxellomycetes</taxon>
        <taxon>Kickxellales</taxon>
        <taxon>Kickxellaceae</taxon>
        <taxon>Coemansia</taxon>
    </lineage>
</organism>
<proteinExistence type="predicted"/>
<protein>
    <submittedName>
        <fullName evidence="1">Uncharacterized protein</fullName>
    </submittedName>
</protein>
<reference evidence="1" key="1">
    <citation type="submission" date="2022-07" db="EMBL/GenBank/DDBJ databases">
        <title>Phylogenomic reconstructions and comparative analyses of Kickxellomycotina fungi.</title>
        <authorList>
            <person name="Reynolds N.K."/>
            <person name="Stajich J.E."/>
            <person name="Barry K."/>
            <person name="Grigoriev I.V."/>
            <person name="Crous P."/>
            <person name="Smith M.E."/>
        </authorList>
    </citation>
    <scope>NUCLEOTIDE SEQUENCE</scope>
    <source>
        <strain evidence="1">CBS 190363</strain>
    </source>
</reference>
<keyword evidence="2" id="KW-1185">Reference proteome</keyword>
<evidence type="ECO:0000313" key="1">
    <source>
        <dbReference type="EMBL" id="KAJ2882599.1"/>
    </source>
</evidence>
<accession>A0ACC1LU49</accession>
<gene>
    <name evidence="1" type="ORF">IWW38_005640</name>
</gene>
<dbReference type="EMBL" id="JANBVB010002763">
    <property type="protein sequence ID" value="KAJ2882599.1"/>
    <property type="molecule type" value="Genomic_DNA"/>
</dbReference>
<dbReference type="Proteomes" id="UP001139981">
    <property type="component" value="Unassembled WGS sequence"/>
</dbReference>
<name>A0ACC1LU49_9FUNG</name>
<evidence type="ECO:0000313" key="2">
    <source>
        <dbReference type="Proteomes" id="UP001139981"/>
    </source>
</evidence>